<comment type="caution">
    <text evidence="2">The sequence shown here is derived from an EMBL/GenBank/DDBJ whole genome shotgun (WGS) entry which is preliminary data.</text>
</comment>
<gene>
    <name evidence="2" type="ORF">P9850_14780</name>
    <name evidence="1" type="ORF">PNH38_13075</name>
</gene>
<dbReference type="Proteomes" id="UP001339962">
    <property type="component" value="Unassembled WGS sequence"/>
</dbReference>
<dbReference type="AlphaFoldDB" id="A0ABD5IZ99"/>
<reference evidence="1 3" key="1">
    <citation type="submission" date="2023-01" db="EMBL/GenBank/DDBJ databases">
        <title>Genome-based reclassification of Anoxybacillus geothermalis as a later heterotypic synonym of Anoxybacillus rupiensis.</title>
        <authorList>
            <person name="Inan Bektas K."/>
            <person name="Canakci S."/>
            <person name="Belduz A.A."/>
            <person name="Guler H.H."/>
        </authorList>
    </citation>
    <scope>NUCLEOTIDE SEQUENCE [LARGE SCALE GENOMIC DNA]</scope>
    <source>
        <strain evidence="1 3">DSM 17127</strain>
    </source>
</reference>
<organism evidence="2 4">
    <name type="scientific">Anoxybacteroides rupiense</name>
    <dbReference type="NCBI Taxonomy" id="311460"/>
    <lineage>
        <taxon>Bacteria</taxon>
        <taxon>Bacillati</taxon>
        <taxon>Bacillota</taxon>
        <taxon>Bacilli</taxon>
        <taxon>Bacillales</taxon>
        <taxon>Anoxybacillaceae</taxon>
        <taxon>Anoxybacteroides</taxon>
    </lineage>
</organism>
<evidence type="ECO:0000313" key="1">
    <source>
        <dbReference type="EMBL" id="MDE8564796.1"/>
    </source>
</evidence>
<name>A0ABD5IZ99_9BACL</name>
<accession>A0ABD5IZ99</accession>
<dbReference type="EMBL" id="JARTLI010000038">
    <property type="protein sequence ID" value="MED5053065.1"/>
    <property type="molecule type" value="Genomic_DNA"/>
</dbReference>
<proteinExistence type="predicted"/>
<reference evidence="2 4" key="2">
    <citation type="submission" date="2023-03" db="EMBL/GenBank/DDBJ databases">
        <title>Bacillus Genome Sequencing.</title>
        <authorList>
            <person name="Dunlap C."/>
        </authorList>
    </citation>
    <scope>NUCLEOTIDE SEQUENCE [LARGE SCALE GENOMIC DNA]</scope>
    <source>
        <strain evidence="2 4">NRS-38</strain>
    </source>
</reference>
<dbReference type="Proteomes" id="UP001213979">
    <property type="component" value="Unassembled WGS sequence"/>
</dbReference>
<evidence type="ECO:0000313" key="3">
    <source>
        <dbReference type="Proteomes" id="UP001213979"/>
    </source>
</evidence>
<keyword evidence="3" id="KW-1185">Reference proteome</keyword>
<sequence length="153" mass="17665">MKTFKLVGVQVIDDHLHRQQIPLIDGLIINKEDGRNRWLVETYIDKQYEPLFAKLQRSQDEVRLEVTISHTGNDPAYMLATIHSVTSMKEHISVLMEGLMIRNRTDLAEIVLAGLVEKGLQGEALLKEFKHELHERRGMKWREPVKVDQATKG</sequence>
<dbReference type="RefSeq" id="WP_044742424.1">
    <property type="nucleotide sequence ID" value="NZ_JACIDF010000014.1"/>
</dbReference>
<dbReference type="InterPro" id="IPR025573">
    <property type="entry name" value="YwpF"/>
</dbReference>
<dbReference type="Pfam" id="PF14183">
    <property type="entry name" value="YwpF"/>
    <property type="match status" value="1"/>
</dbReference>
<evidence type="ECO:0000313" key="4">
    <source>
        <dbReference type="Proteomes" id="UP001339962"/>
    </source>
</evidence>
<evidence type="ECO:0000313" key="2">
    <source>
        <dbReference type="EMBL" id="MED5053065.1"/>
    </source>
</evidence>
<dbReference type="EMBL" id="JAQOTG010000013">
    <property type="protein sequence ID" value="MDE8564796.1"/>
    <property type="molecule type" value="Genomic_DNA"/>
</dbReference>
<protein>
    <submittedName>
        <fullName evidence="2">YwpF-like family protein</fullName>
    </submittedName>
</protein>